<reference evidence="3" key="1">
    <citation type="journal article" date="2020" name="mSystems">
        <title>Genome- and Community-Level Interaction Insights into Carbon Utilization and Element Cycling Functions of Hydrothermarchaeota in Hydrothermal Sediment.</title>
        <authorList>
            <person name="Zhou Z."/>
            <person name="Liu Y."/>
            <person name="Xu W."/>
            <person name="Pan J."/>
            <person name="Luo Z.H."/>
            <person name="Li M."/>
        </authorList>
    </citation>
    <scope>NUCLEOTIDE SEQUENCE [LARGE SCALE GENOMIC DNA]</scope>
    <source>
        <strain evidence="3">SpSt-769</strain>
    </source>
</reference>
<accession>A0A7C4AQE9</accession>
<gene>
    <name evidence="3" type="ORF">ENV54_01450</name>
</gene>
<keyword evidence="2" id="KW-0732">Signal</keyword>
<proteinExistence type="predicted"/>
<feature type="signal peptide" evidence="2">
    <location>
        <begin position="1"/>
        <end position="25"/>
    </location>
</feature>
<evidence type="ECO:0000313" key="3">
    <source>
        <dbReference type="EMBL" id="HGH59944.1"/>
    </source>
</evidence>
<feature type="compositionally biased region" description="Low complexity" evidence="1">
    <location>
        <begin position="242"/>
        <end position="255"/>
    </location>
</feature>
<dbReference type="AlphaFoldDB" id="A0A7C4AQE9"/>
<name>A0A7C4AQE9_9BACT</name>
<feature type="region of interest" description="Disordered" evidence="1">
    <location>
        <begin position="225"/>
        <end position="255"/>
    </location>
</feature>
<dbReference type="EMBL" id="DTGT01000046">
    <property type="protein sequence ID" value="HGH59944.1"/>
    <property type="molecule type" value="Genomic_DNA"/>
</dbReference>
<evidence type="ECO:0000256" key="2">
    <source>
        <dbReference type="SAM" id="SignalP"/>
    </source>
</evidence>
<protein>
    <submittedName>
        <fullName evidence="3">Uncharacterized protein</fullName>
    </submittedName>
</protein>
<comment type="caution">
    <text evidence="3">The sequence shown here is derived from an EMBL/GenBank/DDBJ whole genome shotgun (WGS) entry which is preliminary data.</text>
</comment>
<evidence type="ECO:0000256" key="1">
    <source>
        <dbReference type="SAM" id="MobiDB-lite"/>
    </source>
</evidence>
<sequence length="255" mass="28926">MGIRFEIMMWAALVLCLLGASAAWAQTEVEPEPDRVGQFQITVKTQPPRTISIEDFTLDPDEDKALSATPGAGPRRFLYRTRQEGFMAFDEEQWVDKIQFNMFNKPATQSQQYRELAELLTDVNRAIKDFKETLNDYYQYGTRLINFCDDPTFKSLNSLDAVIGVQLAHYNQLLKMRQSIAIDLKKLTGDIGCRDVAADYKKRLSDLRGNMNKILAGTQSLGDRYKELEKKMPQGSPETHRAPATGTPPRAPAIR</sequence>
<feature type="chain" id="PRO_5028109083" evidence="2">
    <location>
        <begin position="26"/>
        <end position="255"/>
    </location>
</feature>
<organism evidence="3">
    <name type="scientific">Desulfomonile tiedjei</name>
    <dbReference type="NCBI Taxonomy" id="2358"/>
    <lineage>
        <taxon>Bacteria</taxon>
        <taxon>Pseudomonadati</taxon>
        <taxon>Thermodesulfobacteriota</taxon>
        <taxon>Desulfomonilia</taxon>
        <taxon>Desulfomonilales</taxon>
        <taxon>Desulfomonilaceae</taxon>
        <taxon>Desulfomonile</taxon>
    </lineage>
</organism>